<reference evidence="9 10" key="1">
    <citation type="submission" date="2023-07" db="EMBL/GenBank/DDBJ databases">
        <title>The novel representative of Negativicutes class, Anaeroselena agilis gen. nov. sp. nov.</title>
        <authorList>
            <person name="Prokofeva M.I."/>
            <person name="Elcheninov A.G."/>
            <person name="Klyukina A."/>
            <person name="Kublanov I.V."/>
            <person name="Frolov E.N."/>
            <person name="Podosokorskaya O.A."/>
        </authorList>
    </citation>
    <scope>NUCLEOTIDE SEQUENCE [LARGE SCALE GENOMIC DNA]</scope>
    <source>
        <strain evidence="9 10">4137-cl</strain>
    </source>
</reference>
<dbReference type="PANTHER" id="PTHR10642">
    <property type="entry name" value="RIBONUCLEASE H1"/>
    <property type="match status" value="1"/>
</dbReference>
<dbReference type="Proteomes" id="UP001254848">
    <property type="component" value="Unassembled WGS sequence"/>
</dbReference>
<dbReference type="InterPro" id="IPR009027">
    <property type="entry name" value="Ribosomal_bL9/RNase_H1_N"/>
</dbReference>
<dbReference type="SUPFAM" id="SSF53098">
    <property type="entry name" value="Ribonuclease H-like"/>
    <property type="match status" value="1"/>
</dbReference>
<dbReference type="Gene3D" id="3.30.420.10">
    <property type="entry name" value="Ribonuclease H-like superfamily/Ribonuclease H"/>
    <property type="match status" value="1"/>
</dbReference>
<sequence>MAPKVKYYAVRAGRQPGVYLSWEKCKEQVERFPGAEYKAFPSEQEARAYLSGRPPVGVKTAGTAATPSADGYDIYVDGTFRKEDNRYGWAFVVYRGGEIIFTDCGAGENDAAAVIHNVAGELSATMRAVKWAHDNGAKPLTIHHDYVGIAAWALGDWKANNKFTQAYAAYIRPYLPWVAFNKVPGHAGVAGNEMADKLAREALGKKTPQ</sequence>
<dbReference type="PANTHER" id="PTHR10642:SF26">
    <property type="entry name" value="RIBONUCLEASE H1"/>
    <property type="match status" value="1"/>
</dbReference>
<dbReference type="InterPro" id="IPR002156">
    <property type="entry name" value="RNaseH_domain"/>
</dbReference>
<dbReference type="PROSITE" id="PS50879">
    <property type="entry name" value="RNASE_H_1"/>
    <property type="match status" value="1"/>
</dbReference>
<dbReference type="EMBL" id="JAUOZS010000001">
    <property type="protein sequence ID" value="MDT8901778.1"/>
    <property type="molecule type" value="Genomic_DNA"/>
</dbReference>
<dbReference type="Pfam" id="PF00075">
    <property type="entry name" value="RNase_H"/>
    <property type="match status" value="1"/>
</dbReference>
<evidence type="ECO:0000256" key="5">
    <source>
        <dbReference type="ARBA" id="ARBA00022723"/>
    </source>
</evidence>
<evidence type="ECO:0000256" key="7">
    <source>
        <dbReference type="ARBA" id="ARBA00022801"/>
    </source>
</evidence>
<evidence type="ECO:0000256" key="4">
    <source>
        <dbReference type="ARBA" id="ARBA00022722"/>
    </source>
</evidence>
<keyword evidence="6" id="KW-0255">Endonuclease</keyword>
<dbReference type="InterPro" id="IPR011320">
    <property type="entry name" value="RNase_H1_N"/>
</dbReference>
<comment type="catalytic activity">
    <reaction evidence="1">
        <text>Endonucleolytic cleavage to 5'-phosphomonoester.</text>
        <dbReference type="EC" id="3.1.26.4"/>
    </reaction>
</comment>
<dbReference type="Gene3D" id="3.40.970.10">
    <property type="entry name" value="Ribonuclease H1, N-terminal domain"/>
    <property type="match status" value="1"/>
</dbReference>
<dbReference type="InterPro" id="IPR050092">
    <property type="entry name" value="RNase_H"/>
</dbReference>
<dbReference type="InterPro" id="IPR037056">
    <property type="entry name" value="RNase_H1_N_sf"/>
</dbReference>
<accession>A0ABU3NY99</accession>
<keyword evidence="5" id="KW-0479">Metal-binding</keyword>
<dbReference type="Pfam" id="PF01693">
    <property type="entry name" value="Cauli_VI"/>
    <property type="match status" value="1"/>
</dbReference>
<keyword evidence="10" id="KW-1185">Reference proteome</keyword>
<dbReference type="CDD" id="cd09277">
    <property type="entry name" value="RNase_HI_bacteria_like"/>
    <property type="match status" value="1"/>
</dbReference>
<evidence type="ECO:0000256" key="6">
    <source>
        <dbReference type="ARBA" id="ARBA00022759"/>
    </source>
</evidence>
<dbReference type="EC" id="3.1.26.4" evidence="3"/>
<protein>
    <recommendedName>
        <fullName evidence="3">ribonuclease H</fullName>
        <ecNumber evidence="3">3.1.26.4</ecNumber>
    </recommendedName>
</protein>
<comment type="similarity">
    <text evidence="2">Belongs to the RNase H family.</text>
</comment>
<keyword evidence="7" id="KW-0378">Hydrolase</keyword>
<proteinExistence type="inferred from homology"/>
<dbReference type="InterPro" id="IPR012337">
    <property type="entry name" value="RNaseH-like_sf"/>
</dbReference>
<evidence type="ECO:0000256" key="2">
    <source>
        <dbReference type="ARBA" id="ARBA00005300"/>
    </source>
</evidence>
<evidence type="ECO:0000259" key="8">
    <source>
        <dbReference type="PROSITE" id="PS50879"/>
    </source>
</evidence>
<feature type="domain" description="RNase H type-1" evidence="8">
    <location>
        <begin position="68"/>
        <end position="204"/>
    </location>
</feature>
<comment type="caution">
    <text evidence="9">The sequence shown here is derived from an EMBL/GenBank/DDBJ whole genome shotgun (WGS) entry which is preliminary data.</text>
</comment>
<dbReference type="InterPro" id="IPR036397">
    <property type="entry name" value="RNaseH_sf"/>
</dbReference>
<keyword evidence="4" id="KW-0540">Nuclease</keyword>
<dbReference type="SUPFAM" id="SSF55658">
    <property type="entry name" value="L9 N-domain-like"/>
    <property type="match status" value="1"/>
</dbReference>
<dbReference type="RefSeq" id="WP_413780280.1">
    <property type="nucleotide sequence ID" value="NZ_JAUOZS010000001.1"/>
</dbReference>
<evidence type="ECO:0000313" key="9">
    <source>
        <dbReference type="EMBL" id="MDT8901778.1"/>
    </source>
</evidence>
<name>A0ABU3NY99_9FIRM</name>
<gene>
    <name evidence="9" type="ORF">Q4T40_11025</name>
</gene>
<evidence type="ECO:0000256" key="3">
    <source>
        <dbReference type="ARBA" id="ARBA00012180"/>
    </source>
</evidence>
<organism evidence="9 10">
    <name type="scientific">Anaeroselena agilis</name>
    <dbReference type="NCBI Taxonomy" id="3063788"/>
    <lineage>
        <taxon>Bacteria</taxon>
        <taxon>Bacillati</taxon>
        <taxon>Bacillota</taxon>
        <taxon>Negativicutes</taxon>
        <taxon>Acetonemataceae</taxon>
        <taxon>Anaeroselena</taxon>
    </lineage>
</organism>
<evidence type="ECO:0000313" key="10">
    <source>
        <dbReference type="Proteomes" id="UP001254848"/>
    </source>
</evidence>
<evidence type="ECO:0000256" key="1">
    <source>
        <dbReference type="ARBA" id="ARBA00000077"/>
    </source>
</evidence>